<dbReference type="Proteomes" id="UP000218334">
    <property type="component" value="Unassembled WGS sequence"/>
</dbReference>
<name>A0A2H3B7K9_9AGAR</name>
<reference evidence="2" key="1">
    <citation type="journal article" date="2017" name="Nat. Ecol. Evol.">
        <title>Genome expansion and lineage-specific genetic innovations in the forest pathogenic fungi Armillaria.</title>
        <authorList>
            <person name="Sipos G."/>
            <person name="Prasanna A.N."/>
            <person name="Walter M.C."/>
            <person name="O'Connor E."/>
            <person name="Balint B."/>
            <person name="Krizsan K."/>
            <person name="Kiss B."/>
            <person name="Hess J."/>
            <person name="Varga T."/>
            <person name="Slot J."/>
            <person name="Riley R."/>
            <person name="Boka B."/>
            <person name="Rigling D."/>
            <person name="Barry K."/>
            <person name="Lee J."/>
            <person name="Mihaltcheva S."/>
            <person name="LaButti K."/>
            <person name="Lipzen A."/>
            <person name="Waldron R."/>
            <person name="Moloney N.M."/>
            <person name="Sperisen C."/>
            <person name="Kredics L."/>
            <person name="Vagvoelgyi C."/>
            <person name="Patrignani A."/>
            <person name="Fitzpatrick D."/>
            <person name="Nagy I."/>
            <person name="Doyle S."/>
            <person name="Anderson J.B."/>
            <person name="Grigoriev I.V."/>
            <person name="Gueldener U."/>
            <person name="Muensterkoetter M."/>
            <person name="Nagy L.G."/>
        </authorList>
    </citation>
    <scope>NUCLEOTIDE SEQUENCE [LARGE SCALE GENOMIC DNA]</scope>
    <source>
        <strain evidence="2">28-4</strain>
    </source>
</reference>
<protein>
    <submittedName>
        <fullName evidence="1">Uncharacterized protein</fullName>
    </submittedName>
</protein>
<dbReference type="AlphaFoldDB" id="A0A2H3B7K9"/>
<evidence type="ECO:0000313" key="2">
    <source>
        <dbReference type="Proteomes" id="UP000218334"/>
    </source>
</evidence>
<accession>A0A2H3B7K9</accession>
<sequence length="332" mass="36974">MNDACIPPEPKKVILTDVFSVVLLSVSTLPHSFKNIHKYLTSTDDVKAQTVDYFSALYHRNERPEPPKQWMDCNPRPAPGPDRWEKWMVKSDATDLANFCGVCTSSLCMNMPFMWLNSLLTPYLAQHSVLPEGQIATQPEVQGRDLTSFLTQLETWADHTKTPLYIGFDRLKPQGFYDAIMAYGLPSSIIDFDVSAQSDIPYWIKVFHGLTDTLTISGITKQGGPLSPIKCTLISSLGSHWLSDSLHHQTGHLRVATLQAFHGQPHLPDDRISIPVVMVEAMDDSAIVTTSLPTCLSSITMSEHFQSTYGGETNWPRSAAFLQNVPDPSHTT</sequence>
<keyword evidence="2" id="KW-1185">Reference proteome</keyword>
<proteinExistence type="predicted"/>
<organism evidence="1 2">
    <name type="scientific">Armillaria solidipes</name>
    <dbReference type="NCBI Taxonomy" id="1076256"/>
    <lineage>
        <taxon>Eukaryota</taxon>
        <taxon>Fungi</taxon>
        <taxon>Dikarya</taxon>
        <taxon>Basidiomycota</taxon>
        <taxon>Agaricomycotina</taxon>
        <taxon>Agaricomycetes</taxon>
        <taxon>Agaricomycetidae</taxon>
        <taxon>Agaricales</taxon>
        <taxon>Marasmiineae</taxon>
        <taxon>Physalacriaceae</taxon>
        <taxon>Armillaria</taxon>
    </lineage>
</organism>
<gene>
    <name evidence="1" type="ORF">ARMSODRAFT_1053495</name>
</gene>
<dbReference type="EMBL" id="KZ293449">
    <property type="protein sequence ID" value="PBK64844.1"/>
    <property type="molecule type" value="Genomic_DNA"/>
</dbReference>
<evidence type="ECO:0000313" key="1">
    <source>
        <dbReference type="EMBL" id="PBK64844.1"/>
    </source>
</evidence>